<dbReference type="Proteomes" id="UP000664601">
    <property type="component" value="Unassembled WGS sequence"/>
</dbReference>
<feature type="signal peptide" evidence="2">
    <location>
        <begin position="1"/>
        <end position="23"/>
    </location>
</feature>
<dbReference type="InterPro" id="IPR025584">
    <property type="entry name" value="Cthe_2159"/>
</dbReference>
<organism evidence="3 4">
    <name type="scientific">Candidatus Enterococcus moelleringii</name>
    <dbReference type="NCBI Taxonomy" id="2815325"/>
    <lineage>
        <taxon>Bacteria</taxon>
        <taxon>Bacillati</taxon>
        <taxon>Bacillota</taxon>
        <taxon>Bacilli</taxon>
        <taxon>Lactobacillales</taxon>
        <taxon>Enterococcaceae</taxon>
        <taxon>Enterococcus</taxon>
    </lineage>
</organism>
<keyword evidence="2" id="KW-0732">Signal</keyword>
<protein>
    <submittedName>
        <fullName evidence="3">Carbohydrate-binding domain-containing protein</fullName>
    </submittedName>
</protein>
<keyword evidence="4" id="KW-1185">Reference proteome</keyword>
<name>A0ABS3L531_9ENTE</name>
<evidence type="ECO:0000313" key="3">
    <source>
        <dbReference type="EMBL" id="MBO1304718.1"/>
    </source>
</evidence>
<proteinExistence type="predicted"/>
<feature type="chain" id="PRO_5046306817" evidence="2">
    <location>
        <begin position="24"/>
        <end position="603"/>
    </location>
</feature>
<evidence type="ECO:0000256" key="1">
    <source>
        <dbReference type="SAM" id="MobiDB-lite"/>
    </source>
</evidence>
<sequence>MKKRLSIASALLALALTGGIVYKVTASQTEEASTAASLTGSSTTNIANSAATSTAGEYDDEDKTTTYDESTATTITLADGSSAVDGEGAEVSEDTVTITKGGTYVLSGTLTNGQIVVNNTDSDTVRIVLDGVEITNETTAALSVLQAEKTILTTAENTDNQIAATAESFPETDEAQAAIYSEDDLTLNGTGTLTVQATAGHGIQSKNDLKVTSGTYTIDSGNEGMKGKDSVQILDGDFTIQAANDGIQATNAEEADKGYIILDGGTYTIDSETDGVQAETYLIANNPMMDIATNSSGTVDSASSYKGLKASGDVTIYGGTYTIDSVDDSVHSNSNVTVAGGTLNLTTEDDGIHADSTTTISDGEVNVLNSYEGIEGANVVFSGGNVTVVATDDGVNAAGGSTTNETTEAGGPNQFGADSFQEGSSGEYSITIEGGTIQVDAEGDGLDSNGDISMTGGQMTVYGPVSGGNGALDYDGTFDVSGGTLYTLGSAEMAQSASDTSTQPSIQIWLDSELQAGEVATVTDSQGSVIGVVTAAKAFSNFIFSDPAIQTGETYTVDFSSGTSTTVTVDSTVISVDSSGAAVEANQGMMGGGGPGGGMGGRQ</sequence>
<gene>
    <name evidence="3" type="ORF">JZO70_00985</name>
</gene>
<dbReference type="Pfam" id="PF14262">
    <property type="entry name" value="Cthe_2159"/>
    <property type="match status" value="1"/>
</dbReference>
<feature type="region of interest" description="Disordered" evidence="1">
    <location>
        <begin position="397"/>
        <end position="425"/>
    </location>
</feature>
<reference evidence="3 4" key="1">
    <citation type="submission" date="2021-03" db="EMBL/GenBank/DDBJ databases">
        <title>Enterococcal diversity collection.</title>
        <authorList>
            <person name="Gilmore M.S."/>
            <person name="Schwartzman J."/>
            <person name="Van Tyne D."/>
            <person name="Martin M."/>
            <person name="Earl A.M."/>
            <person name="Manson A.L."/>
            <person name="Straub T."/>
            <person name="Salamzade R."/>
            <person name="Saavedra J."/>
            <person name="Lebreton F."/>
            <person name="Prichula J."/>
            <person name="Schaufler K."/>
            <person name="Gaca A."/>
            <person name="Sgardioli B."/>
            <person name="Wagenaar J."/>
            <person name="Strong T."/>
        </authorList>
    </citation>
    <scope>NUCLEOTIDE SEQUENCE [LARGE SCALE GENOMIC DNA]</scope>
    <source>
        <strain evidence="3 4">669A</strain>
    </source>
</reference>
<accession>A0ABS3L531</accession>
<dbReference type="EMBL" id="JAFREM010000002">
    <property type="protein sequence ID" value="MBO1304718.1"/>
    <property type="molecule type" value="Genomic_DNA"/>
</dbReference>
<dbReference type="RefSeq" id="WP_207671657.1">
    <property type="nucleotide sequence ID" value="NZ_JAFREM010000002.1"/>
</dbReference>
<evidence type="ECO:0000313" key="4">
    <source>
        <dbReference type="Proteomes" id="UP000664601"/>
    </source>
</evidence>
<evidence type="ECO:0000256" key="2">
    <source>
        <dbReference type="SAM" id="SignalP"/>
    </source>
</evidence>
<comment type="caution">
    <text evidence="3">The sequence shown here is derived from an EMBL/GenBank/DDBJ whole genome shotgun (WGS) entry which is preliminary data.</text>
</comment>